<dbReference type="AlphaFoldDB" id="A0A938BL52"/>
<comment type="caution">
    <text evidence="1">The sequence shown here is derived from an EMBL/GenBank/DDBJ whole genome shotgun (WGS) entry which is preliminary data.</text>
</comment>
<accession>A0A938BL52</accession>
<dbReference type="EMBL" id="VGJX01000379">
    <property type="protein sequence ID" value="MBM3274926.1"/>
    <property type="molecule type" value="Genomic_DNA"/>
</dbReference>
<evidence type="ECO:0000313" key="2">
    <source>
        <dbReference type="Proteomes" id="UP000703893"/>
    </source>
</evidence>
<organism evidence="1 2">
    <name type="scientific">Candidatus Tanganyikabacteria bacterium</name>
    <dbReference type="NCBI Taxonomy" id="2961651"/>
    <lineage>
        <taxon>Bacteria</taxon>
        <taxon>Bacillati</taxon>
        <taxon>Candidatus Sericytochromatia</taxon>
        <taxon>Candidatus Tanganyikabacteria</taxon>
    </lineage>
</organism>
<protein>
    <submittedName>
        <fullName evidence="1">LPS export ABC transporter periplasmic protein LptC</fullName>
    </submittedName>
</protein>
<reference evidence="1 2" key="1">
    <citation type="submission" date="2019-03" db="EMBL/GenBank/DDBJ databases">
        <title>Lake Tanganyika Metagenome-Assembled Genomes (MAGs).</title>
        <authorList>
            <person name="Tran P."/>
        </authorList>
    </citation>
    <scope>NUCLEOTIDE SEQUENCE [LARGE SCALE GENOMIC DNA]</scope>
    <source>
        <strain evidence="1">K_DeepCast_65m_m2_236</strain>
    </source>
</reference>
<feature type="non-terminal residue" evidence="1">
    <location>
        <position position="1"/>
    </location>
</feature>
<sequence>IREGLVDTSKPDTDRDEALKERTVMTGDKLEIDQDTNDAIMTGALVTVTQKGKRATGKRAEYSDSAQKITLTQNVRIAKDDGGFLTADRAVFHTESDKFEAFGAQGTQVETEFKLDDEKKPGT</sequence>
<gene>
    <name evidence="1" type="primary">lptC</name>
    <name evidence="1" type="ORF">FJZ00_07220</name>
</gene>
<dbReference type="InterPro" id="IPR010664">
    <property type="entry name" value="LipoPS_assembly_LptC-rel"/>
</dbReference>
<dbReference type="Proteomes" id="UP000703893">
    <property type="component" value="Unassembled WGS sequence"/>
</dbReference>
<dbReference type="Gene3D" id="2.60.450.10">
    <property type="entry name" value="Lipopolysaccharide (LPS) transport protein A like domain"/>
    <property type="match status" value="1"/>
</dbReference>
<evidence type="ECO:0000313" key="1">
    <source>
        <dbReference type="EMBL" id="MBM3274926.1"/>
    </source>
</evidence>
<dbReference type="Pfam" id="PF06835">
    <property type="entry name" value="LptC"/>
    <property type="match status" value="1"/>
</dbReference>
<proteinExistence type="predicted"/>
<name>A0A938BL52_9BACT</name>